<feature type="non-terminal residue" evidence="2">
    <location>
        <position position="1"/>
    </location>
</feature>
<sequence>DEYGYYCYDNTDTLYGFAPTYDWFEIAPPGPGSTISAITNEDARTTTLSLPFDCKYYGTNHTTISVCSNGFLTLGYTSYRFGDNSAIPDTHGPANMVAPFWFDLDPSEHGNIYQYYDEDNHRWICEFKNVAHYGAPSVRETFQAIILDPDYYETPTGDGEIIFQYEDVANPSTATVGIENSTQDVGIQYYYNYNYDPAAATIQDGRALKFTTNPPQPSETPWILFHDYEIDDSFGNNDGVANAGEDFKMYVYLENLGNITASSLDTKLSVTDTLIGMDDSLSFFGDIPAGEVVGDTTDPYDVHIPSDFTDTTALFYIYVESNGGEYGTVVPLTIEVGPPITGIQENKPLVYGLAQNFPNPMNSTTAIRYQIPRDGNVGIKIYNLAGMHVRTLMDGSVKAGVYVIVWDGRNDEGKLVPNGLYFYRME</sequence>
<dbReference type="Gene3D" id="2.60.40.4070">
    <property type="match status" value="1"/>
</dbReference>
<name>A0A235BSX3_UNCW3</name>
<dbReference type="Pfam" id="PF13860">
    <property type="entry name" value="FlgD_ig"/>
    <property type="match status" value="1"/>
</dbReference>
<reference evidence="2 3" key="1">
    <citation type="submission" date="2017-07" db="EMBL/GenBank/DDBJ databases">
        <title>Recovery of genomes from metagenomes via a dereplication, aggregation, and scoring strategy.</title>
        <authorList>
            <person name="Sieber C.M."/>
            <person name="Probst A.J."/>
            <person name="Sharrar A."/>
            <person name="Thomas B.C."/>
            <person name="Hess M."/>
            <person name="Tringe S.G."/>
            <person name="Banfield J.F."/>
        </authorList>
    </citation>
    <scope>NUCLEOTIDE SEQUENCE [LARGE SCALE GENOMIC DNA]</scope>
    <source>
        <strain evidence="2">JGI_Cruoil_03_44_89</strain>
    </source>
</reference>
<comment type="caution">
    <text evidence="2">The sequence shown here is derived from an EMBL/GenBank/DDBJ whole genome shotgun (WGS) entry which is preliminary data.</text>
</comment>
<organism evidence="2 3">
    <name type="scientific">candidate division WOR-3 bacterium JGI_Cruoil_03_44_89</name>
    <dbReference type="NCBI Taxonomy" id="1973748"/>
    <lineage>
        <taxon>Bacteria</taxon>
        <taxon>Bacteria division WOR-3</taxon>
    </lineage>
</organism>
<feature type="domain" description="FlgD/Vpr Ig-like" evidence="1">
    <location>
        <begin position="376"/>
        <end position="425"/>
    </location>
</feature>
<dbReference type="AlphaFoldDB" id="A0A235BSX3"/>
<protein>
    <recommendedName>
        <fullName evidence="1">FlgD/Vpr Ig-like domain-containing protein</fullName>
    </recommendedName>
</protein>
<proteinExistence type="predicted"/>
<feature type="non-terminal residue" evidence="2">
    <location>
        <position position="426"/>
    </location>
</feature>
<dbReference type="InterPro" id="IPR025965">
    <property type="entry name" value="FlgD/Vpr_Ig-like"/>
</dbReference>
<dbReference type="Proteomes" id="UP000215215">
    <property type="component" value="Unassembled WGS sequence"/>
</dbReference>
<gene>
    <name evidence="2" type="ORF">CH333_06080</name>
</gene>
<evidence type="ECO:0000259" key="1">
    <source>
        <dbReference type="Pfam" id="PF13860"/>
    </source>
</evidence>
<dbReference type="EMBL" id="NOZQ01000132">
    <property type="protein sequence ID" value="OYD15306.1"/>
    <property type="molecule type" value="Genomic_DNA"/>
</dbReference>
<accession>A0A235BSX3</accession>
<evidence type="ECO:0000313" key="3">
    <source>
        <dbReference type="Proteomes" id="UP000215215"/>
    </source>
</evidence>
<evidence type="ECO:0000313" key="2">
    <source>
        <dbReference type="EMBL" id="OYD15306.1"/>
    </source>
</evidence>